<evidence type="ECO:0000313" key="2">
    <source>
        <dbReference type="WBParaSite" id="RSKR_0000333500.1"/>
    </source>
</evidence>
<name>A0AC35TR80_9BILA</name>
<dbReference type="Proteomes" id="UP000095286">
    <property type="component" value="Unplaced"/>
</dbReference>
<sequence>MVKLFVGNLSEKVDSHRLRNLFLEHDVNVQECDVLKNYAFVHVSNEEDAERLIQKFNNYTLEGRQLSIERSTSKLRKDPGMSDKCFTCGACDHKTPNCPCDHPTPLGAIKRPYVEDFNANNLSPHLRHTGSDNGSEPKRPNTTNNNIVRMSDPVKVNQSNGQYMNPVVNDPEFAPPPNNDLRPLYDSYIESRAQYFYFKEKYQKEMQRISETSKTPTLIYDLTGRGTAARKYEPPASAVPFTNVATNFANPPPNFAMPPPTRQVVVNLQMPAPGPYGKPPVQVQNPIGIQPSIVSSFPGGPNFSNPPPNFNMPPPTRQLSNIPPIAATANPYGISMPNALSNQISMTTTQNRQRLYNCNNGIFGCIPAREQPKEPAFGNVTPEEAQRLHLINAYRRYGYLKADLNPLDREQLKVPPVHELNPAIYGIDATCTKEPESEKKSATIVDMISHLDEIYCGKIGAEFMHLQSWEERSFFASEFERLKLTPIDNQQKKVVAELMLKSQNFDNFLGTKLSTLKRYGAEGSESMFGFFHEIFNTAPFNDISDIILCKAHRGRLNLLTELMEFPVVQMFRKIKGKPEFPENVDGSGDVLSHLTSSFDIQNEHGSVHITMLPNPSHLEAVNPVAMGKARGRAATLRVGEYADQNKSASTVGDHILCVQVHGDGAFSGQGIVWESLAMSNVPHYRVGGSVHLVVNNQIAFTAESRIGRSTKHPTDMAKGIDCPIIHVNGDSPEDVIRAARLAVNYRQKFRKDVFVNMISFRRWGHNELDDPSMTQPLMYDIIEARDSVPDEFSEKLIYEGIYTEEERDALIKAHTAHLQDEFKKADTEGPVAKHLEGNWKGFVQAPKAVTKWDTGFDVDHLRFIGAASVKVPENFAVHQHLKKMHLTGRINKIEKGEGIDFGTAEALAFGSILAQGFDVRISGQDVGRATFAHRHAMLVDQNTDEIYVPLNNMSPDQTHFIELANSLLSEEAVLGFEYGYSIESPNRLSISEMQFGDFFNGAQIQIDTFIASGESKWLTQSGLVMLLPHGYDGAGPEHSTCRMERFLQLVDSKEDQLPVDGDNVNMWVANPTTPAQYFHLLRRQVITNYRKPLIVVGPKVLLRHPKAQSTFADMAPGTHFLPLIDDVTVEKSKVKKVVFVSGKHAYALVNERDTKQIKDVAIVRVESLCPLPISELQKIKAAYPSATKFVWSQEEPRNGGAWSFVNPRFENAVGIKLQYAGRRELAWTATAIGQHHAKEHQDVLDDTFAL</sequence>
<organism evidence="1 2">
    <name type="scientific">Rhabditophanes sp. KR3021</name>
    <dbReference type="NCBI Taxonomy" id="114890"/>
    <lineage>
        <taxon>Eukaryota</taxon>
        <taxon>Metazoa</taxon>
        <taxon>Ecdysozoa</taxon>
        <taxon>Nematoda</taxon>
        <taxon>Chromadorea</taxon>
        <taxon>Rhabditida</taxon>
        <taxon>Tylenchina</taxon>
        <taxon>Panagrolaimomorpha</taxon>
        <taxon>Strongyloidoidea</taxon>
        <taxon>Alloionematidae</taxon>
        <taxon>Rhabditophanes</taxon>
    </lineage>
</organism>
<protein>
    <submittedName>
        <fullName evidence="2">RRM domain-containing protein</fullName>
    </submittedName>
</protein>
<proteinExistence type="predicted"/>
<dbReference type="WBParaSite" id="RSKR_0000333500.1">
    <property type="protein sequence ID" value="RSKR_0000333500.1"/>
    <property type="gene ID" value="RSKR_0000333500"/>
</dbReference>
<evidence type="ECO:0000313" key="1">
    <source>
        <dbReference type="Proteomes" id="UP000095286"/>
    </source>
</evidence>
<reference evidence="2" key="1">
    <citation type="submission" date="2016-11" db="UniProtKB">
        <authorList>
            <consortium name="WormBaseParasite"/>
        </authorList>
    </citation>
    <scope>IDENTIFICATION</scope>
    <source>
        <strain evidence="2">KR3021</strain>
    </source>
</reference>
<accession>A0AC35TR80</accession>